<feature type="domain" description="Uracil-DNA glycosylase-like" evidence="1">
    <location>
        <begin position="32"/>
        <end position="189"/>
    </location>
</feature>
<dbReference type="InterPro" id="IPR005122">
    <property type="entry name" value="Uracil-DNA_glycosylase-like"/>
</dbReference>
<dbReference type="PANTHER" id="PTHR42160">
    <property type="entry name" value="URACIL-DNA GLYCOSYLASE SUPERFAMILY PROTEIN"/>
    <property type="match status" value="1"/>
</dbReference>
<dbReference type="Proteomes" id="UP000071561">
    <property type="component" value="Chromosome"/>
</dbReference>
<dbReference type="Gene3D" id="3.40.470.10">
    <property type="entry name" value="Uracil-DNA glycosylase-like domain"/>
    <property type="match status" value="1"/>
</dbReference>
<dbReference type="InterPro" id="IPR036895">
    <property type="entry name" value="Uracil-DNA_glycosylase-like_sf"/>
</dbReference>
<evidence type="ECO:0000259" key="1">
    <source>
        <dbReference type="SMART" id="SM00986"/>
    </source>
</evidence>
<dbReference type="SUPFAM" id="SSF52141">
    <property type="entry name" value="Uracil-DNA glycosylase-like"/>
    <property type="match status" value="1"/>
</dbReference>
<dbReference type="Pfam" id="PF03167">
    <property type="entry name" value="UDG"/>
    <property type="match status" value="1"/>
</dbReference>
<sequence length="201" mass="23249">MSFNLKPLEELLKEIRACIICKGQLPDFPRPVVQASVESKIVIIGQAPGQKVQHSGIPWDDQSGNELRRWLGVSKEQFYDDKLFALVPMGFCYPGKGNSGDLPPRSECAPRWHQSLMAEMKDIRLIMLIGQYAQNYYLRDIKNTTLTERVRDFKNYLPSFLPIVHPSPRNKIWQKKNPWFEYEVVPFLRDLTADIIQLSSI</sequence>
<dbReference type="SMART" id="SM00986">
    <property type="entry name" value="UDG"/>
    <property type="match status" value="1"/>
</dbReference>
<dbReference type="PANTHER" id="PTHR42160:SF1">
    <property type="entry name" value="URACIL-DNA GLYCOSYLASE SUPERFAMILY PROTEIN"/>
    <property type="match status" value="1"/>
</dbReference>
<dbReference type="AlphaFoldDB" id="A0A127V9P5"/>
<gene>
    <name evidence="2" type="ORF">AY601_1096</name>
</gene>
<organism evidence="2 3">
    <name type="scientific">Pedobacter cryoconitis</name>
    <dbReference type="NCBI Taxonomy" id="188932"/>
    <lineage>
        <taxon>Bacteria</taxon>
        <taxon>Pseudomonadati</taxon>
        <taxon>Bacteroidota</taxon>
        <taxon>Sphingobacteriia</taxon>
        <taxon>Sphingobacteriales</taxon>
        <taxon>Sphingobacteriaceae</taxon>
        <taxon>Pedobacter</taxon>
    </lineage>
</organism>
<dbReference type="CDD" id="cd10033">
    <property type="entry name" value="UDG_like"/>
    <property type="match status" value="1"/>
</dbReference>
<protein>
    <submittedName>
        <fullName evidence="2">Uracil-DNA glycosylase</fullName>
    </submittedName>
</protein>
<keyword evidence="3" id="KW-1185">Reference proteome</keyword>
<dbReference type="KEGG" id="pcm:AY601_1096"/>
<evidence type="ECO:0000313" key="3">
    <source>
        <dbReference type="Proteomes" id="UP000071561"/>
    </source>
</evidence>
<dbReference type="InterPro" id="IPR047124">
    <property type="entry name" value="HI_0220.2"/>
</dbReference>
<reference evidence="2 3" key="1">
    <citation type="submission" date="2016-03" db="EMBL/GenBank/DDBJ databases">
        <title>Complete genome sequence of Pedobacter cryoconitis PAMC 27485.</title>
        <authorList>
            <person name="Lee J."/>
            <person name="Kim O.-S."/>
        </authorList>
    </citation>
    <scope>NUCLEOTIDE SEQUENCE [LARGE SCALE GENOMIC DNA]</scope>
    <source>
        <strain evidence="2 3">PAMC 27485</strain>
    </source>
</reference>
<accession>A0A127V9P5</accession>
<proteinExistence type="predicted"/>
<evidence type="ECO:0000313" key="2">
    <source>
        <dbReference type="EMBL" id="AMP98024.1"/>
    </source>
</evidence>
<dbReference type="SMART" id="SM00987">
    <property type="entry name" value="UreE_C"/>
    <property type="match status" value="1"/>
</dbReference>
<name>A0A127V9P5_9SPHI</name>
<dbReference type="EMBL" id="CP014504">
    <property type="protein sequence ID" value="AMP98024.1"/>
    <property type="molecule type" value="Genomic_DNA"/>
</dbReference>
<dbReference type="PATRIC" id="fig|188932.3.peg.1132"/>